<dbReference type="InterPro" id="IPR036056">
    <property type="entry name" value="Fibrinogen-like_C"/>
</dbReference>
<sequence length="509" mass="57843">MGLFVNRKHLCGVIFVILLFGVINCRTEDVRPTSAPVPLQQNQTSWQQRPASRNSVQRWKVNHSSAGTSPSLHCDYKELLTNLHDRVSLMISVDEDLRQRLDTIEKKIVQFEESNLARMDSMAVAQMDFDKHLDVMEHIQRLTRRGVDELLGEFGEYMRTLNLSHIPDNRTHPSGIADVEMNILRKTKRQAVYSSQQQQLPPQQQQQQSASPMPISDSQKLDALATLLTSTRGAINALHSQLQANVTRLMQQTGNLQRRVNNLVRRQQNQGAIVSVPNFYATANSQQPLTTSCAQGIAPINGILKLQLTPTSDPFYVACEDQLAGGGWTVILNRFNGDINFQRGWLEYKHGFGNLAGEFFIGMEKLYALTASAIHELLITLEDFQNHSRYARYNLFAIGNEMESYELKLLGKYEGDAGDSLTYHAGSKFSTFDNDNDGCVDCNCAQSHKGAWWYNWCDKSNLMGPYHATDYDKIEQYRGIYWHEWLGGNYSLRAVKMMIRPVIADSERR</sequence>
<feature type="signal peptide" evidence="2">
    <location>
        <begin position="1"/>
        <end position="25"/>
    </location>
</feature>
<dbReference type="VEuPathDB" id="VectorBase:MDOMA2_017262"/>
<dbReference type="InterPro" id="IPR050373">
    <property type="entry name" value="Fibrinogen_C-term_domain"/>
</dbReference>
<feature type="domain" description="Fibrinogen C-terminal" evidence="3">
    <location>
        <begin position="284"/>
        <end position="503"/>
    </location>
</feature>
<dbReference type="PROSITE" id="PS51406">
    <property type="entry name" value="FIBRINOGEN_C_2"/>
    <property type="match status" value="1"/>
</dbReference>
<name>A0A1I8MFB8_MUSDO</name>
<dbReference type="GO" id="GO:0005615">
    <property type="term" value="C:extracellular space"/>
    <property type="evidence" value="ECO:0007669"/>
    <property type="project" value="TreeGrafter"/>
</dbReference>
<dbReference type="RefSeq" id="XP_011295510.2">
    <property type="nucleotide sequence ID" value="XM_011297208.3"/>
</dbReference>
<accession>A0A1I8MFB8</accession>
<feature type="region of interest" description="Disordered" evidence="1">
    <location>
        <begin position="32"/>
        <end position="53"/>
    </location>
</feature>
<evidence type="ECO:0000256" key="1">
    <source>
        <dbReference type="SAM" id="MobiDB-lite"/>
    </source>
</evidence>
<reference evidence="4" key="1">
    <citation type="submission" date="2021-01" db="UniProtKB">
        <authorList>
            <consortium name="EnsemblMetazoa"/>
        </authorList>
    </citation>
    <scope>IDENTIFICATION</scope>
    <source>
        <strain evidence="4">Aabys</strain>
    </source>
</reference>
<dbReference type="CDD" id="cd00087">
    <property type="entry name" value="FReD"/>
    <property type="match status" value="1"/>
</dbReference>
<proteinExistence type="predicted"/>
<evidence type="ECO:0000313" key="4">
    <source>
        <dbReference type="EnsemblMetazoa" id="MDOA004327-PB"/>
    </source>
</evidence>
<feature type="region of interest" description="Disordered" evidence="1">
    <location>
        <begin position="188"/>
        <end position="216"/>
    </location>
</feature>
<gene>
    <name evidence="4" type="primary">101892016</name>
</gene>
<evidence type="ECO:0000259" key="3">
    <source>
        <dbReference type="PROSITE" id="PS51406"/>
    </source>
</evidence>
<evidence type="ECO:0000256" key="2">
    <source>
        <dbReference type="SAM" id="SignalP"/>
    </source>
</evidence>
<dbReference type="Pfam" id="PF00147">
    <property type="entry name" value="Fibrinogen_C"/>
    <property type="match status" value="1"/>
</dbReference>
<dbReference type="InterPro" id="IPR002181">
    <property type="entry name" value="Fibrinogen_a/b/g_C_dom"/>
</dbReference>
<dbReference type="PANTHER" id="PTHR19143">
    <property type="entry name" value="FIBRINOGEN/TENASCIN/ANGIOPOEITIN"/>
    <property type="match status" value="1"/>
</dbReference>
<feature type="chain" id="PRO_5044560314" description="Fibrinogen C-terminal domain-containing protein" evidence="2">
    <location>
        <begin position="26"/>
        <end position="509"/>
    </location>
</feature>
<dbReference type="PANTHER" id="PTHR19143:SF327">
    <property type="entry name" value="FI21813P1-RELATED"/>
    <property type="match status" value="1"/>
</dbReference>
<dbReference type="SUPFAM" id="SSF56496">
    <property type="entry name" value="Fibrinogen C-terminal domain-like"/>
    <property type="match status" value="1"/>
</dbReference>
<feature type="compositionally biased region" description="Polar residues" evidence="1">
    <location>
        <begin position="39"/>
        <end position="53"/>
    </location>
</feature>
<dbReference type="Gene3D" id="3.90.215.10">
    <property type="entry name" value="Gamma Fibrinogen, chain A, domain 1"/>
    <property type="match status" value="1"/>
</dbReference>
<dbReference type="VEuPathDB" id="VectorBase:MDOA004327"/>
<dbReference type="SMART" id="SM00186">
    <property type="entry name" value="FBG"/>
    <property type="match status" value="1"/>
</dbReference>
<dbReference type="EnsemblMetazoa" id="MDOA004327-RB">
    <property type="protein sequence ID" value="MDOA004327-PB"/>
    <property type="gene ID" value="MDOA004327"/>
</dbReference>
<feature type="compositionally biased region" description="Low complexity" evidence="1">
    <location>
        <begin position="194"/>
        <end position="214"/>
    </location>
</feature>
<keyword evidence="2" id="KW-0732">Signal</keyword>
<dbReference type="AlphaFoldDB" id="A0A1I8MFB8"/>
<protein>
    <recommendedName>
        <fullName evidence="3">Fibrinogen C-terminal domain-containing protein</fullName>
    </recommendedName>
</protein>
<dbReference type="OrthoDB" id="6145874at2759"/>
<dbReference type="InterPro" id="IPR014716">
    <property type="entry name" value="Fibrinogen_a/b/g_C_1"/>
</dbReference>
<organism evidence="4">
    <name type="scientific">Musca domestica</name>
    <name type="common">House fly</name>
    <dbReference type="NCBI Taxonomy" id="7370"/>
    <lineage>
        <taxon>Eukaryota</taxon>
        <taxon>Metazoa</taxon>
        <taxon>Ecdysozoa</taxon>
        <taxon>Arthropoda</taxon>
        <taxon>Hexapoda</taxon>
        <taxon>Insecta</taxon>
        <taxon>Pterygota</taxon>
        <taxon>Neoptera</taxon>
        <taxon>Endopterygota</taxon>
        <taxon>Diptera</taxon>
        <taxon>Brachycera</taxon>
        <taxon>Muscomorpha</taxon>
        <taxon>Muscoidea</taxon>
        <taxon>Muscidae</taxon>
        <taxon>Musca</taxon>
    </lineage>
</organism>